<evidence type="ECO:0000256" key="1">
    <source>
        <dbReference type="ARBA" id="ARBA00004651"/>
    </source>
</evidence>
<protein>
    <submittedName>
        <fullName evidence="9">Drug resistance transporter</fullName>
    </submittedName>
</protein>
<evidence type="ECO:0000313" key="10">
    <source>
        <dbReference type="Proteomes" id="UP000054226"/>
    </source>
</evidence>
<dbReference type="Proteomes" id="UP000054226">
    <property type="component" value="Unassembled WGS sequence"/>
</dbReference>
<dbReference type="PANTHER" id="PTHR42718">
    <property type="entry name" value="MAJOR FACILITATOR SUPERFAMILY MULTIDRUG TRANSPORTER MFSC"/>
    <property type="match status" value="1"/>
</dbReference>
<dbReference type="PROSITE" id="PS50850">
    <property type="entry name" value="MFS"/>
    <property type="match status" value="1"/>
</dbReference>
<dbReference type="RefSeq" id="WP_007032999.1">
    <property type="nucleotide sequence ID" value="NZ_AOHO01000068.1"/>
</dbReference>
<gene>
    <name evidence="9" type="ORF">H074_25872</name>
</gene>
<keyword evidence="2" id="KW-0813">Transport</keyword>
<evidence type="ECO:0000256" key="3">
    <source>
        <dbReference type="ARBA" id="ARBA00022475"/>
    </source>
</evidence>
<dbReference type="GO" id="GO:0005886">
    <property type="term" value="C:plasma membrane"/>
    <property type="evidence" value="ECO:0007669"/>
    <property type="project" value="UniProtKB-SubCell"/>
</dbReference>
<keyword evidence="3" id="KW-1003">Cell membrane</keyword>
<feature type="transmembrane region" description="Helical" evidence="7">
    <location>
        <begin position="198"/>
        <end position="216"/>
    </location>
</feature>
<evidence type="ECO:0000313" key="9">
    <source>
        <dbReference type="EMBL" id="EME55001.1"/>
    </source>
</evidence>
<feature type="transmembrane region" description="Helical" evidence="7">
    <location>
        <begin position="228"/>
        <end position="248"/>
    </location>
</feature>
<feature type="transmembrane region" description="Helical" evidence="7">
    <location>
        <begin position="43"/>
        <end position="65"/>
    </location>
</feature>
<dbReference type="CDD" id="cd17321">
    <property type="entry name" value="MFS_MMR_MDR_like"/>
    <property type="match status" value="1"/>
</dbReference>
<dbReference type="Gene3D" id="1.20.1250.20">
    <property type="entry name" value="MFS general substrate transporter like domains"/>
    <property type="match status" value="1"/>
</dbReference>
<dbReference type="PATRIC" id="fig|1284240.4.peg.5258"/>
<feature type="domain" description="Major facilitator superfamily (MFS) profile" evidence="8">
    <location>
        <begin position="11"/>
        <end position="465"/>
    </location>
</feature>
<keyword evidence="10" id="KW-1185">Reference proteome</keyword>
<name>M2X1V1_9PSEU</name>
<keyword evidence="6 7" id="KW-0472">Membrane</keyword>
<evidence type="ECO:0000256" key="2">
    <source>
        <dbReference type="ARBA" id="ARBA00022448"/>
    </source>
</evidence>
<evidence type="ECO:0000256" key="7">
    <source>
        <dbReference type="SAM" id="Phobius"/>
    </source>
</evidence>
<dbReference type="SUPFAM" id="SSF103473">
    <property type="entry name" value="MFS general substrate transporter"/>
    <property type="match status" value="1"/>
</dbReference>
<feature type="transmembrane region" description="Helical" evidence="7">
    <location>
        <begin position="303"/>
        <end position="326"/>
    </location>
</feature>
<evidence type="ECO:0000256" key="5">
    <source>
        <dbReference type="ARBA" id="ARBA00022989"/>
    </source>
</evidence>
<dbReference type="Pfam" id="PF07690">
    <property type="entry name" value="MFS_1"/>
    <property type="match status" value="1"/>
</dbReference>
<reference evidence="9 10" key="1">
    <citation type="journal article" date="2013" name="Genome Announc.">
        <title>Draft Genome Sequence of Amycolatopsis decaplanina Strain DSM 44594T.</title>
        <authorList>
            <person name="Kaur N."/>
            <person name="Kumar S."/>
            <person name="Bala M."/>
            <person name="Raghava G.P."/>
            <person name="Mayilraj S."/>
        </authorList>
    </citation>
    <scope>NUCLEOTIDE SEQUENCE [LARGE SCALE GENOMIC DNA]</scope>
    <source>
        <strain evidence="9 10">DSM 44594</strain>
    </source>
</reference>
<dbReference type="AlphaFoldDB" id="M2X1V1"/>
<dbReference type="InterPro" id="IPR036259">
    <property type="entry name" value="MFS_trans_sf"/>
</dbReference>
<feature type="transmembrane region" description="Helical" evidence="7">
    <location>
        <begin position="12"/>
        <end position="37"/>
    </location>
</feature>
<dbReference type="Gene3D" id="1.20.1720.10">
    <property type="entry name" value="Multidrug resistance protein D"/>
    <property type="match status" value="1"/>
</dbReference>
<dbReference type="EMBL" id="AOHO01000068">
    <property type="protein sequence ID" value="EME55001.1"/>
    <property type="molecule type" value="Genomic_DNA"/>
</dbReference>
<dbReference type="InterPro" id="IPR004638">
    <property type="entry name" value="EmrB-like"/>
</dbReference>
<comment type="caution">
    <text evidence="9">The sequence shown here is derived from an EMBL/GenBank/DDBJ whole genome shotgun (WGS) entry which is preliminary data.</text>
</comment>
<feature type="transmembrane region" description="Helical" evidence="7">
    <location>
        <begin position="333"/>
        <end position="353"/>
    </location>
</feature>
<dbReference type="PANTHER" id="PTHR42718:SF42">
    <property type="entry name" value="EXPORT PROTEIN"/>
    <property type="match status" value="1"/>
</dbReference>
<organism evidence="9 10">
    <name type="scientific">Amycolatopsis decaplanina DSM 44594</name>
    <dbReference type="NCBI Taxonomy" id="1284240"/>
    <lineage>
        <taxon>Bacteria</taxon>
        <taxon>Bacillati</taxon>
        <taxon>Actinomycetota</taxon>
        <taxon>Actinomycetes</taxon>
        <taxon>Pseudonocardiales</taxon>
        <taxon>Pseudonocardiaceae</taxon>
        <taxon>Amycolatopsis</taxon>
    </lineage>
</organism>
<dbReference type="InterPro" id="IPR020846">
    <property type="entry name" value="MFS_dom"/>
</dbReference>
<dbReference type="InterPro" id="IPR011701">
    <property type="entry name" value="MFS"/>
</dbReference>
<keyword evidence="5 7" id="KW-1133">Transmembrane helix</keyword>
<evidence type="ECO:0000259" key="8">
    <source>
        <dbReference type="PROSITE" id="PS50850"/>
    </source>
</evidence>
<proteinExistence type="predicted"/>
<feature type="transmembrane region" description="Helical" evidence="7">
    <location>
        <begin position="165"/>
        <end position="186"/>
    </location>
</feature>
<sequence>MTGSEGKPWGALAALCSGVFLFMLDTAIVPVTVPVIVHELSTSLNSVVWVTSVYLLASAVPMLFTSKLGMRYGPKRVFVTGLALFTAASVACGAATDVGTLIAARGVQGLGAALMTPQTLTLLTHLFPPSSRGVAMGVWGAVSGLATVMGPLLGGVVVDAFGWSWIFYLNVPVGGLALVLAVVLIPDWRPGDAGRFDAPGIVLSAAGLLLFVFGVHNGQLFGWGEIRAGVTVPQVIVGGLILLVAFVWWQRITGSPLVPLRMFANRDFAAGVVTLVFFSFAVTGMFFPLMIYFQTVLGLSPSAAGMLTAPMSLLSGAVAPFGGWLAGRFDAKIMLVLGLVLVAGGLAVIATMAEAGTNPWSLLPGLLLCGIGMGLVFSPMSTLTMGSVRPELLGPASGTFNTAFQLGGVLGSATVGMVLQARIAVAGENAGASGLTEAVRESLWLPVGVLLTGALVATRLRSAWRRAERSLVRPER</sequence>
<evidence type="ECO:0000256" key="6">
    <source>
        <dbReference type="ARBA" id="ARBA00023136"/>
    </source>
</evidence>
<comment type="subcellular location">
    <subcellularLocation>
        <location evidence="1">Cell membrane</location>
        <topology evidence="1">Multi-pass membrane protein</topology>
    </subcellularLocation>
</comment>
<feature type="transmembrane region" description="Helical" evidence="7">
    <location>
        <begin position="77"/>
        <end position="96"/>
    </location>
</feature>
<feature type="transmembrane region" description="Helical" evidence="7">
    <location>
        <begin position="365"/>
        <end position="388"/>
    </location>
</feature>
<keyword evidence="4 7" id="KW-0812">Transmembrane</keyword>
<dbReference type="NCBIfam" id="TIGR00711">
    <property type="entry name" value="efflux_EmrB"/>
    <property type="match status" value="1"/>
</dbReference>
<evidence type="ECO:0000256" key="4">
    <source>
        <dbReference type="ARBA" id="ARBA00022692"/>
    </source>
</evidence>
<accession>M2X1V1</accession>
<dbReference type="PRINTS" id="PR01036">
    <property type="entry name" value="TCRTETB"/>
</dbReference>
<feature type="transmembrane region" description="Helical" evidence="7">
    <location>
        <begin position="268"/>
        <end position="291"/>
    </location>
</feature>
<feature type="transmembrane region" description="Helical" evidence="7">
    <location>
        <begin position="400"/>
        <end position="423"/>
    </location>
</feature>
<feature type="transmembrane region" description="Helical" evidence="7">
    <location>
        <begin position="134"/>
        <end position="153"/>
    </location>
</feature>
<dbReference type="GO" id="GO:0022857">
    <property type="term" value="F:transmembrane transporter activity"/>
    <property type="evidence" value="ECO:0007669"/>
    <property type="project" value="InterPro"/>
</dbReference>